<dbReference type="SMART" id="SM00671">
    <property type="entry name" value="SEL1"/>
    <property type="match status" value="5"/>
</dbReference>
<dbReference type="PANTHER" id="PTHR11102">
    <property type="entry name" value="SEL-1-LIKE PROTEIN"/>
    <property type="match status" value="1"/>
</dbReference>
<evidence type="ECO:0000313" key="2">
    <source>
        <dbReference type="EMBL" id="GAD50616.1"/>
    </source>
</evidence>
<dbReference type="InterPro" id="IPR050767">
    <property type="entry name" value="Sel1_AlgK"/>
</dbReference>
<dbReference type="PANTHER" id="PTHR11102:SF160">
    <property type="entry name" value="ERAD-ASSOCIATED E3 UBIQUITIN-PROTEIN LIGASE COMPONENT HRD3"/>
    <property type="match status" value="1"/>
</dbReference>
<dbReference type="OrthoDB" id="9797030at2"/>
<reference evidence="2" key="1">
    <citation type="submission" date="2013-09" db="EMBL/GenBank/DDBJ databases">
        <title>Whole genome shotgun sequence of Novosphingobium tardaugens NBRC 16725.</title>
        <authorList>
            <person name="Isaki S."/>
            <person name="Hosoyama A."/>
            <person name="Tsuchikane K."/>
            <person name="Katsumata H."/>
            <person name="Ando Y."/>
            <person name="Yamazaki S."/>
            <person name="Fujita N."/>
        </authorList>
    </citation>
    <scope>NUCLEOTIDE SEQUENCE [LARGE SCALE GENOMIC DNA]</scope>
    <source>
        <strain evidence="2">NBRC 16725</strain>
    </source>
</reference>
<proteinExistence type="predicted"/>
<dbReference type="KEGG" id="ntd:EGO55_07355"/>
<gene>
    <name evidence="2" type="ORF">NT2_10_00610</name>
</gene>
<sequence>MKKMLVVISVVILSAYSTSLSHGSEPRETQSLRTSETGATPIDIVQTPSDATLKGMSAYNKGDFQTAYQHLRQAAEAGDPEGLVNLGYLYARGHGVDADQMEALRLYRLSAKAGSSEGMNAIGYKYLHSTGVAKDLDQAKFWFCQAIARGNPRAMNNIAFMLVTGELPMDELEARSLWMQAAELGHANAMINLGFSFLNGRDRDPQKAREWLIRAAEAGNSRAQDFLRARGYVGTLPPPIDVGDMMKSEPKRAVGQTKMCR</sequence>
<organism evidence="2 3">
    <name type="scientific">Caenibius tardaugens NBRC 16725</name>
    <dbReference type="NCBI Taxonomy" id="1219035"/>
    <lineage>
        <taxon>Bacteria</taxon>
        <taxon>Pseudomonadati</taxon>
        <taxon>Pseudomonadota</taxon>
        <taxon>Alphaproteobacteria</taxon>
        <taxon>Sphingomonadales</taxon>
        <taxon>Erythrobacteraceae</taxon>
        <taxon>Caenibius</taxon>
    </lineage>
</organism>
<evidence type="ECO:0000313" key="3">
    <source>
        <dbReference type="Proteomes" id="UP000016568"/>
    </source>
</evidence>
<dbReference type="InterPro" id="IPR006597">
    <property type="entry name" value="Sel1-like"/>
</dbReference>
<keyword evidence="3" id="KW-1185">Reference proteome</keyword>
<dbReference type="EMBL" id="BASZ01000010">
    <property type="protein sequence ID" value="GAD50616.1"/>
    <property type="molecule type" value="Genomic_DNA"/>
</dbReference>
<dbReference type="InterPro" id="IPR011990">
    <property type="entry name" value="TPR-like_helical_dom_sf"/>
</dbReference>
<dbReference type="AlphaFoldDB" id="U2YAZ5"/>
<protein>
    <recommendedName>
        <fullName evidence="4">Sel1 repeat family protein</fullName>
    </recommendedName>
</protein>
<dbReference type="SUPFAM" id="SSF81901">
    <property type="entry name" value="HCP-like"/>
    <property type="match status" value="1"/>
</dbReference>
<evidence type="ECO:0008006" key="4">
    <source>
        <dbReference type="Google" id="ProtNLM"/>
    </source>
</evidence>
<name>U2YAZ5_9SPHN</name>
<dbReference type="Proteomes" id="UP000016568">
    <property type="component" value="Unassembled WGS sequence"/>
</dbReference>
<feature type="chain" id="PRO_5030177675" description="Sel1 repeat family protein" evidence="1">
    <location>
        <begin position="24"/>
        <end position="261"/>
    </location>
</feature>
<dbReference type="Pfam" id="PF08238">
    <property type="entry name" value="Sel1"/>
    <property type="match status" value="5"/>
</dbReference>
<accession>U2YAZ5</accession>
<dbReference type="Gene3D" id="1.25.40.10">
    <property type="entry name" value="Tetratricopeptide repeat domain"/>
    <property type="match status" value="1"/>
</dbReference>
<dbReference type="eggNOG" id="COG0790">
    <property type="taxonomic scope" value="Bacteria"/>
</dbReference>
<evidence type="ECO:0000256" key="1">
    <source>
        <dbReference type="SAM" id="SignalP"/>
    </source>
</evidence>
<feature type="signal peptide" evidence="1">
    <location>
        <begin position="1"/>
        <end position="23"/>
    </location>
</feature>
<keyword evidence="1" id="KW-0732">Signal</keyword>
<dbReference type="RefSeq" id="WP_021691434.1">
    <property type="nucleotide sequence ID" value="NZ_BASZ01000010.1"/>
</dbReference>
<comment type="caution">
    <text evidence="2">The sequence shown here is derived from an EMBL/GenBank/DDBJ whole genome shotgun (WGS) entry which is preliminary data.</text>
</comment>